<dbReference type="PANTHER" id="PTHR12103:SF17">
    <property type="entry name" value="CYTOSOLIC PURINE 5'-NUCLEOTIDASE"/>
    <property type="match status" value="1"/>
</dbReference>
<evidence type="ECO:0000256" key="4">
    <source>
        <dbReference type="ARBA" id="ARBA00022842"/>
    </source>
</evidence>
<keyword evidence="5" id="KW-0812">Transmembrane</keyword>
<evidence type="ECO:0000256" key="2">
    <source>
        <dbReference type="ARBA" id="ARBA00022723"/>
    </source>
</evidence>
<reference evidence="7" key="2">
    <citation type="submission" date="2025-09" db="UniProtKB">
        <authorList>
            <consortium name="Ensembl"/>
        </authorList>
    </citation>
    <scope>IDENTIFICATION</scope>
</reference>
<dbReference type="InterPro" id="IPR023214">
    <property type="entry name" value="HAD_sf"/>
</dbReference>
<organism evidence="7 8">
    <name type="scientific">Eptatretus burgeri</name>
    <name type="common">Inshore hagfish</name>
    <dbReference type="NCBI Taxonomy" id="7764"/>
    <lineage>
        <taxon>Eukaryota</taxon>
        <taxon>Metazoa</taxon>
        <taxon>Chordata</taxon>
        <taxon>Craniata</taxon>
        <taxon>Vertebrata</taxon>
        <taxon>Cyclostomata</taxon>
        <taxon>Myxini</taxon>
        <taxon>Myxiniformes</taxon>
        <taxon>Myxinidae</taxon>
        <taxon>Eptatretinae</taxon>
        <taxon>Eptatretus</taxon>
    </lineage>
</organism>
<feature type="signal peptide" evidence="6">
    <location>
        <begin position="1"/>
        <end position="15"/>
    </location>
</feature>
<feature type="chain" id="PRO_5034736631" description="5'-nucleotidase, cytosolic IIa" evidence="6">
    <location>
        <begin position="16"/>
        <end position="336"/>
    </location>
</feature>
<dbReference type="SUPFAM" id="SSF56784">
    <property type="entry name" value="HAD-like"/>
    <property type="match status" value="1"/>
</dbReference>
<protein>
    <recommendedName>
        <fullName evidence="9">5'-nucleotidase, cytosolic IIa</fullName>
    </recommendedName>
</protein>
<dbReference type="GO" id="GO:0008253">
    <property type="term" value="F:5'-nucleotidase activity"/>
    <property type="evidence" value="ECO:0007669"/>
    <property type="project" value="TreeGrafter"/>
</dbReference>
<evidence type="ECO:0000313" key="7">
    <source>
        <dbReference type="Ensembl" id="ENSEBUP00000001723.1"/>
    </source>
</evidence>
<dbReference type="Ensembl" id="ENSEBUT00000002057.1">
    <property type="protein sequence ID" value="ENSEBUP00000001723.1"/>
    <property type="gene ID" value="ENSEBUG00000001400.1"/>
</dbReference>
<keyword evidence="6" id="KW-0732">Signal</keyword>
<evidence type="ECO:0000256" key="3">
    <source>
        <dbReference type="ARBA" id="ARBA00022801"/>
    </source>
</evidence>
<dbReference type="Gene3D" id="3.40.50.1000">
    <property type="entry name" value="HAD superfamily/HAD-like"/>
    <property type="match status" value="1"/>
</dbReference>
<name>A0A8C4NB48_EPTBU</name>
<evidence type="ECO:0000256" key="5">
    <source>
        <dbReference type="SAM" id="Phobius"/>
    </source>
</evidence>
<accession>A0A8C4NB48</accession>
<evidence type="ECO:0000313" key="8">
    <source>
        <dbReference type="Proteomes" id="UP000694388"/>
    </source>
</evidence>
<evidence type="ECO:0008006" key="9">
    <source>
        <dbReference type="Google" id="ProtNLM"/>
    </source>
</evidence>
<keyword evidence="5" id="KW-1133">Transmembrane helix</keyword>
<dbReference type="InterPro" id="IPR036412">
    <property type="entry name" value="HAD-like_sf"/>
</dbReference>
<evidence type="ECO:0000256" key="1">
    <source>
        <dbReference type="ARBA" id="ARBA00009589"/>
    </source>
</evidence>
<evidence type="ECO:0000256" key="6">
    <source>
        <dbReference type="SAM" id="SignalP"/>
    </source>
</evidence>
<dbReference type="AlphaFoldDB" id="A0A8C4NB48"/>
<keyword evidence="4" id="KW-0460">Magnesium</keyword>
<proteinExistence type="inferred from homology"/>
<dbReference type="Pfam" id="PF05761">
    <property type="entry name" value="5_nucleotid"/>
    <property type="match status" value="1"/>
</dbReference>
<keyword evidence="8" id="KW-1185">Reference proteome</keyword>
<keyword evidence="2" id="KW-0479">Metal-binding</keyword>
<dbReference type="GO" id="GO:0046872">
    <property type="term" value="F:metal ion binding"/>
    <property type="evidence" value="ECO:0007669"/>
    <property type="project" value="UniProtKB-KW"/>
</dbReference>
<reference evidence="7" key="1">
    <citation type="submission" date="2025-08" db="UniProtKB">
        <authorList>
            <consortium name="Ensembl"/>
        </authorList>
    </citation>
    <scope>IDENTIFICATION</scope>
</reference>
<dbReference type="GeneTree" id="ENSGT00940000163289"/>
<comment type="similarity">
    <text evidence="1">Belongs to the 5'(3')-deoxyribonucleotidase family.</text>
</comment>
<keyword evidence="5" id="KW-0472">Membrane</keyword>
<dbReference type="Proteomes" id="UP000694388">
    <property type="component" value="Unplaced"/>
</dbReference>
<keyword evidence="3" id="KW-0378">Hydrolase</keyword>
<dbReference type="InterPro" id="IPR008380">
    <property type="entry name" value="HAD-SF_hydro_IG_5-nucl"/>
</dbReference>
<sequence>MVLIILYLLVTTSHGNLFSLIAPFGCSSQRCSGDRGIVPLCVPRWHPSMQWAGRMPQSVFPTSRESMKKYRREFHRRVFVNRSLSMEKIKCFGFDMDYTLAVYKSPEFEALAFHLTVERLAAIGYPREMLNFEYDPSFPTRGLLFDTHLGNLLKVDAYGNLLVCVHGFHFMKGPEIREMYPNKFIQRDDVKRFHIMNTLFNLPETYLYACLVDFFNSSPKYIACNTGVKDGDLFMSYKSMFQDVQDAIDYVHFHVISPPCSRGINFLLVLKIFFWSLLFLSFQIVLCISPLYDFVKHLFFTLEMKLKLAQIPSTQISVSTSGKVAKQTKHCRMHQV</sequence>
<feature type="transmembrane region" description="Helical" evidence="5">
    <location>
        <begin position="272"/>
        <end position="295"/>
    </location>
</feature>
<dbReference type="PANTHER" id="PTHR12103">
    <property type="entry name" value="5'-NUCLEOTIDASE DOMAIN-CONTAINING"/>
    <property type="match status" value="1"/>
</dbReference>